<organism evidence="3">
    <name type="scientific">Brassica napus</name>
    <name type="common">Rape</name>
    <dbReference type="NCBI Taxonomy" id="3708"/>
    <lineage>
        <taxon>Eukaryota</taxon>
        <taxon>Viridiplantae</taxon>
        <taxon>Streptophyta</taxon>
        <taxon>Embryophyta</taxon>
        <taxon>Tracheophyta</taxon>
        <taxon>Spermatophyta</taxon>
        <taxon>Magnoliopsida</taxon>
        <taxon>eudicotyledons</taxon>
        <taxon>Gunneridae</taxon>
        <taxon>Pentapetalae</taxon>
        <taxon>rosids</taxon>
        <taxon>malvids</taxon>
        <taxon>Brassicales</taxon>
        <taxon>Brassicaceae</taxon>
        <taxon>Brassiceae</taxon>
        <taxon>Brassica</taxon>
    </lineage>
</organism>
<dbReference type="GO" id="GO:0006281">
    <property type="term" value="P:DNA repair"/>
    <property type="evidence" value="ECO:0007669"/>
    <property type="project" value="InterPro"/>
</dbReference>
<dbReference type="PANTHER" id="PTHR31116">
    <property type="entry name" value="OS04G0501200 PROTEIN"/>
    <property type="match status" value="1"/>
</dbReference>
<feature type="transmembrane region" description="Helical" evidence="2">
    <location>
        <begin position="49"/>
        <end position="73"/>
    </location>
</feature>
<dbReference type="AlphaFoldDB" id="A0A816JDA0"/>
<reference evidence="3" key="1">
    <citation type="submission" date="2021-01" db="EMBL/GenBank/DDBJ databases">
        <authorList>
            <consortium name="Genoscope - CEA"/>
            <person name="William W."/>
        </authorList>
    </citation>
    <scope>NUCLEOTIDE SEQUENCE</scope>
</reference>
<evidence type="ECO:0000256" key="1">
    <source>
        <dbReference type="SAM" id="Coils"/>
    </source>
</evidence>
<dbReference type="PANTHER" id="PTHR31116:SF41">
    <property type="entry name" value="DNA-3-METHYLADENINE GLYCOSYLASE I"/>
    <property type="match status" value="1"/>
</dbReference>
<keyword evidence="2" id="KW-0472">Membrane</keyword>
<accession>A0A816JDA0</accession>
<keyword evidence="2" id="KW-1133">Transmembrane helix</keyword>
<dbReference type="InterPro" id="IPR011257">
    <property type="entry name" value="DNA_glycosylase"/>
</dbReference>
<dbReference type="GO" id="GO:0003824">
    <property type="term" value="F:catalytic activity"/>
    <property type="evidence" value="ECO:0007669"/>
    <property type="project" value="InterPro"/>
</dbReference>
<evidence type="ECO:0000313" key="3">
    <source>
        <dbReference type="EMBL" id="CAF1763716.1"/>
    </source>
</evidence>
<protein>
    <submittedName>
        <fullName evidence="3">(rape) hypothetical protein</fullName>
    </submittedName>
</protein>
<proteinExistence type="predicted"/>
<name>A0A816JDA0_BRANA</name>
<keyword evidence="2" id="KW-0812">Transmembrane</keyword>
<sequence length="179" mass="20251">MTEERDEKADDCFSDDRKRCAWIAPKSDQSCIAFHNEEWGVPVHDDKYVMIYLLLIIFDLSGRCYLFIINALICQTAYMKISELLSLPVVLPELSWKYIRFKRQSFRVSQKTLNAHEAEAAAEQTVSKVEAAMTAAEEAAKEADAAEAARAYAEEASKTLKGKKHLQSGKHTLLISHHT</sequence>
<gene>
    <name evidence="3" type="ORF">DARMORV10_C09P47530.1</name>
</gene>
<dbReference type="SUPFAM" id="SSF48150">
    <property type="entry name" value="DNA-glycosylase"/>
    <property type="match status" value="1"/>
</dbReference>
<dbReference type="EMBL" id="HG994373">
    <property type="protein sequence ID" value="CAF1763716.1"/>
    <property type="molecule type" value="Genomic_DNA"/>
</dbReference>
<keyword evidence="1" id="KW-0175">Coiled coil</keyword>
<evidence type="ECO:0000256" key="2">
    <source>
        <dbReference type="SAM" id="Phobius"/>
    </source>
</evidence>
<dbReference type="Gene3D" id="1.10.340.30">
    <property type="entry name" value="Hypothetical protein, domain 2"/>
    <property type="match status" value="1"/>
</dbReference>
<dbReference type="Proteomes" id="UP001295469">
    <property type="component" value="Chromosome C09"/>
</dbReference>
<feature type="coiled-coil region" evidence="1">
    <location>
        <begin position="126"/>
        <end position="156"/>
    </location>
</feature>